<dbReference type="PANTHER" id="PTHR32438:SF5">
    <property type="entry name" value="4-ALPHA-GLUCANOTRANSFERASE DPE1, CHLOROPLASTIC_AMYLOPLASTIC"/>
    <property type="match status" value="1"/>
</dbReference>
<evidence type="ECO:0000256" key="7">
    <source>
        <dbReference type="ARBA" id="ARBA00023277"/>
    </source>
</evidence>
<comment type="catalytic activity">
    <reaction evidence="1 10">
        <text>Transfers a segment of a (1-&gt;4)-alpha-D-glucan to a new position in an acceptor, which may be glucose or a (1-&gt;4)-alpha-D-glucan.</text>
        <dbReference type="EC" id="2.4.1.25"/>
    </reaction>
</comment>
<keyword evidence="6 10" id="KW-0808">Transferase</keyword>
<reference evidence="11" key="2">
    <citation type="submission" date="2021-04" db="EMBL/GenBank/DDBJ databases">
        <authorList>
            <person name="Gilroy R."/>
        </authorList>
    </citation>
    <scope>NUCLEOTIDE SEQUENCE</scope>
    <source>
        <strain evidence="11">CHK188-16595</strain>
    </source>
</reference>
<evidence type="ECO:0000256" key="6">
    <source>
        <dbReference type="ARBA" id="ARBA00022679"/>
    </source>
</evidence>
<keyword evidence="7 10" id="KW-0119">Carbohydrate metabolism</keyword>
<dbReference type="GO" id="GO:0004134">
    <property type="term" value="F:4-alpha-glucanotransferase activity"/>
    <property type="evidence" value="ECO:0007669"/>
    <property type="project" value="UniProtKB-EC"/>
</dbReference>
<name>A0A9D2S8J3_9FIRM</name>
<evidence type="ECO:0000256" key="2">
    <source>
        <dbReference type="ARBA" id="ARBA00005684"/>
    </source>
</evidence>
<dbReference type="InterPro" id="IPR017853">
    <property type="entry name" value="GH"/>
</dbReference>
<evidence type="ECO:0000256" key="10">
    <source>
        <dbReference type="RuleBase" id="RU361207"/>
    </source>
</evidence>
<dbReference type="InterPro" id="IPR003385">
    <property type="entry name" value="Glyco_hydro_77"/>
</dbReference>
<organism evidence="11 12">
    <name type="scientific">Candidatus Eubacterium faecale</name>
    <dbReference type="NCBI Taxonomy" id="2838568"/>
    <lineage>
        <taxon>Bacteria</taxon>
        <taxon>Bacillati</taxon>
        <taxon>Bacillota</taxon>
        <taxon>Clostridia</taxon>
        <taxon>Eubacteriales</taxon>
        <taxon>Eubacteriaceae</taxon>
        <taxon>Eubacterium</taxon>
    </lineage>
</organism>
<evidence type="ECO:0000256" key="8">
    <source>
        <dbReference type="ARBA" id="ARBA00031423"/>
    </source>
</evidence>
<accession>A0A9D2S8J3</accession>
<dbReference type="SUPFAM" id="SSF51445">
    <property type="entry name" value="(Trans)glycosidases"/>
    <property type="match status" value="1"/>
</dbReference>
<evidence type="ECO:0000256" key="4">
    <source>
        <dbReference type="ARBA" id="ARBA00020295"/>
    </source>
</evidence>
<keyword evidence="5 10" id="KW-0328">Glycosyltransferase</keyword>
<evidence type="ECO:0000313" key="11">
    <source>
        <dbReference type="EMBL" id="HJB74908.1"/>
    </source>
</evidence>
<dbReference type="EMBL" id="DWXN01000010">
    <property type="protein sequence ID" value="HJB74908.1"/>
    <property type="molecule type" value="Genomic_DNA"/>
</dbReference>
<gene>
    <name evidence="11" type="primary">malQ</name>
    <name evidence="11" type="ORF">IAA37_04445</name>
</gene>
<comment type="caution">
    <text evidence="11">The sequence shown here is derived from an EMBL/GenBank/DDBJ whole genome shotgun (WGS) entry which is preliminary data.</text>
</comment>
<comment type="similarity">
    <text evidence="2 10">Belongs to the disproportionating enzyme family.</text>
</comment>
<dbReference type="Pfam" id="PF02446">
    <property type="entry name" value="Glyco_hydro_77"/>
    <property type="match status" value="1"/>
</dbReference>
<dbReference type="GO" id="GO:0005975">
    <property type="term" value="P:carbohydrate metabolic process"/>
    <property type="evidence" value="ECO:0007669"/>
    <property type="project" value="InterPro"/>
</dbReference>
<evidence type="ECO:0000256" key="9">
    <source>
        <dbReference type="ARBA" id="ARBA00031501"/>
    </source>
</evidence>
<dbReference type="EC" id="2.4.1.25" evidence="3 10"/>
<proteinExistence type="inferred from homology"/>
<evidence type="ECO:0000256" key="1">
    <source>
        <dbReference type="ARBA" id="ARBA00000439"/>
    </source>
</evidence>
<dbReference type="Gene3D" id="3.20.20.80">
    <property type="entry name" value="Glycosidases"/>
    <property type="match status" value="1"/>
</dbReference>
<sequence length="521" mass="59683">MKRRIFTACKRERICKMLKKRGAGVLMHISSMPGRYGIGVFDENVKHFIDRISDMGFTYWQVLPFNPTDASNSPYCSPSAFAGNYLFIDPKGLLDMGLVDGQDVEDNVYTGSPYTADYDFAAQKRYTLLKKAFSRIDGETARQIKEFEIANPWLTDYAVYMAAKEQNGGSAWWQWDKKQAVYAECVKDIYSFEENAAFWKFAQFIFYKQWYEIKLYANKKGVAVIGDMPIYVAMDSVDVWADLPLFKIDKETLKPSKVAGVPPDYFSEDGQLWGNPIYDWDAMKKDGYAWWISRIESALKTFDVVRIDHFRAFASYYEVDADAENAKSGEWQKGPGMELFGKLFERHPNAPIIAEDLGTFGEDVIKLLQDTGFPGMKVVQFGFDAHADSAHLPHNAVQNSINYVGTHDNNTLLGWLWEANEEERRFALDYCGFDGDNWGEGGYKSPSCRRIIETVWKSSSNVAMISFQDMCGFGSDARMNIPGVTDKNWRFRTTKETIDSADGDYFRRINALYRRMYPAFD</sequence>
<reference evidence="11" key="1">
    <citation type="journal article" date="2021" name="PeerJ">
        <title>Extensive microbial diversity within the chicken gut microbiome revealed by metagenomics and culture.</title>
        <authorList>
            <person name="Gilroy R."/>
            <person name="Ravi A."/>
            <person name="Getino M."/>
            <person name="Pursley I."/>
            <person name="Horton D.L."/>
            <person name="Alikhan N.F."/>
            <person name="Baker D."/>
            <person name="Gharbi K."/>
            <person name="Hall N."/>
            <person name="Watson M."/>
            <person name="Adriaenssens E.M."/>
            <person name="Foster-Nyarko E."/>
            <person name="Jarju S."/>
            <person name="Secka A."/>
            <person name="Antonio M."/>
            <person name="Oren A."/>
            <person name="Chaudhuri R.R."/>
            <person name="La Ragione R."/>
            <person name="Hildebrand F."/>
            <person name="Pallen M.J."/>
        </authorList>
    </citation>
    <scope>NUCLEOTIDE SEQUENCE</scope>
    <source>
        <strain evidence="11">CHK188-16595</strain>
    </source>
</reference>
<dbReference type="AlphaFoldDB" id="A0A9D2S8J3"/>
<dbReference type="Proteomes" id="UP000823877">
    <property type="component" value="Unassembled WGS sequence"/>
</dbReference>
<evidence type="ECO:0000256" key="3">
    <source>
        <dbReference type="ARBA" id="ARBA00012560"/>
    </source>
</evidence>
<dbReference type="NCBIfam" id="TIGR00217">
    <property type="entry name" value="malQ"/>
    <property type="match status" value="1"/>
</dbReference>
<evidence type="ECO:0000313" key="12">
    <source>
        <dbReference type="Proteomes" id="UP000823877"/>
    </source>
</evidence>
<dbReference type="NCBIfam" id="NF011080">
    <property type="entry name" value="PRK14508.1-3"/>
    <property type="match status" value="1"/>
</dbReference>
<dbReference type="PANTHER" id="PTHR32438">
    <property type="entry name" value="4-ALPHA-GLUCANOTRANSFERASE DPE1, CHLOROPLASTIC/AMYLOPLASTIC"/>
    <property type="match status" value="1"/>
</dbReference>
<protein>
    <recommendedName>
        <fullName evidence="4 10">4-alpha-glucanotransferase</fullName>
        <ecNumber evidence="3 10">2.4.1.25</ecNumber>
    </recommendedName>
    <alternativeName>
        <fullName evidence="8 10">Amylomaltase</fullName>
    </alternativeName>
    <alternativeName>
        <fullName evidence="9 10">Disproportionating enzyme</fullName>
    </alternativeName>
</protein>
<evidence type="ECO:0000256" key="5">
    <source>
        <dbReference type="ARBA" id="ARBA00022676"/>
    </source>
</evidence>